<organism evidence="10 11">
    <name type="scientific">Tenebrio molitor</name>
    <name type="common">Yellow mealworm beetle</name>
    <dbReference type="NCBI Taxonomy" id="7067"/>
    <lineage>
        <taxon>Eukaryota</taxon>
        <taxon>Metazoa</taxon>
        <taxon>Ecdysozoa</taxon>
        <taxon>Arthropoda</taxon>
        <taxon>Hexapoda</taxon>
        <taxon>Insecta</taxon>
        <taxon>Pterygota</taxon>
        <taxon>Neoptera</taxon>
        <taxon>Endopterygota</taxon>
        <taxon>Coleoptera</taxon>
        <taxon>Polyphaga</taxon>
        <taxon>Cucujiformia</taxon>
        <taxon>Tenebrionidae</taxon>
        <taxon>Tenebrio</taxon>
    </lineage>
</organism>
<protein>
    <submittedName>
        <fullName evidence="10">Uncharacterized protein</fullName>
    </submittedName>
</protein>
<accession>A0A8J6L6A7</accession>
<dbReference type="InterPro" id="IPR036282">
    <property type="entry name" value="Glutathione-S-Trfase_C_sf"/>
</dbReference>
<sequence length="1629" mass="189333">MELQQHPNLVSVVHRFASSWLSSRTHHLCFLAVPATFRCPSCDKWYLRKSSLNNHRKFECGKEPNYFCATCPYKTKIKGNLRRHVRTHSKHRPPKPIPKIKPSISIIPEKLKKKSLMSVLRRSENFNSDERFACPECGRFYKLRSSLRNHQKWECGKEPQFNCPHCPYKAKQKMHVRRHVERMHKVIDYADVHKSTDSERSVNIVTLFADVSKVECIKCGKWFKNHNSWRVHYYLDCSKSLSFSCTLCDHAVFKRKYTLKKHYIVKHQLMENKIKALLGIYNVLRVRCPNCGRAFKNPNTLRAHTSLDCGKLTIFSCHLCKYGSKRKYNLRTHYVSKHGVVGLVQAERKRLEVYIFYRNVINLSTGGKLKWKRSSYPGAVGNYQILAISLVNKDVFLGARFECHDCGRSYKHKSHLRYHIRQDHADSGIGQVVCHVCNKIFKNRNSWRVHFYNICREGSGVSECTLCGAKFERNATIAAAHTKTRTILPDTFVKTTAVPCPSFGVHTVRATLSKNIRVIDTRSTFAEVAPERSGFRRTVLEYLAQHSLILNELLRTSRRVHQEVLIPPEHVPQFPIQTLEEFQHFNIQLGHNGPLNDYMIARLASVGGSGIESLTRRILKFLISNEVAILYNWKGRDKLSFEQTTVMNVIYEAAKVNFPSSEKNDLVVANSVKLWLKFAKARMMNSHKKLANWSEVEVKVYDCDPAGTSGSCTGEFLGLYWCSVCVKSYKHKQSLNNHKKFECGKAPSFYCGQCPYQAKRKSHLTRHMKTHVKRGQAKFRCGFCSRSYRHNASLRRHLTHECGKDPKFVCGKKFAHKFSLAATQHQLPTRAIVSGRADRHVCQVCSKSYKHYASLWRHVKHECGKEPQFACAVCGKKFAHKFSLASHTVNKHVIWLRMRFNNKFLCRFCKKTYKHYASLWRHIKHECGKEPQFECTLCGKRFTQKSSLTSHMGLKHPREFLTFETFQICHVASFGTTILTKVKFKCMDCNKSYKNKASLSRHVKYECGPEHKFKCIYCFKAMKQKYDLKKHVRRRHPERQLEFESIYKDLYKTKPNSSRGSLATSAPKRFFLFDNKEYACRNCWKTYAKKSTMARHMKYECGKLPMFGCSKCPYRGYQKTHVERHLSRKHNILLNFHLLAFLIVNFVDSLRKYRCTVCSRSYKHPGSLYNHRKFECEKKPRLSCHHPGCSYVAKVKGNLTAHEKRHQHKKFECGKEPLFRCTIPDCQFVSKVKCNLKQHLFRHSKQWQDCKYKNWNVAGSLFSPVGIFGLKQLKYKIVMSLLLGAYQCPICLRRYKVQRSLWRHQKYECQKEPAFQCPRCEHRAKHKSSILKHIFSVHTDDNVKPYKHLQSLFVFQLFEIVLVEAESEASYKCRVWKREDYYVFYFDRPPRKALSFKGSVSNRLAFVQSTNCSQTMAPKLYLMQASPPCRAVLMVAKAIGLELDIEEVDKEALRTPEMLELNPQHTVPILVDDDFVVWDSHAIAGYLVGQYGEDDTLYPKNDIRKRAVIDQRLHFENGVLYERCRTASYPLFTGTGDISEDDRDKLIEAYGFLEEFLNGRPWLAGDEMTIADLSILATVVSADLFIPVDGERFPQLADWLKTGKELPYFDECNADGLAKFKEMLPTPEA</sequence>
<dbReference type="PROSITE" id="PS50405">
    <property type="entry name" value="GST_CTER"/>
    <property type="match status" value="1"/>
</dbReference>
<evidence type="ECO:0000313" key="11">
    <source>
        <dbReference type="Proteomes" id="UP000719412"/>
    </source>
</evidence>
<dbReference type="PROSITE" id="PS50157">
    <property type="entry name" value="ZINC_FINGER_C2H2_2"/>
    <property type="match status" value="18"/>
</dbReference>
<evidence type="ECO:0000256" key="4">
    <source>
        <dbReference type="ARBA" id="ARBA00022771"/>
    </source>
</evidence>
<dbReference type="GO" id="GO:0003824">
    <property type="term" value="F:catalytic activity"/>
    <property type="evidence" value="ECO:0007669"/>
    <property type="project" value="UniProtKB-ARBA"/>
</dbReference>
<dbReference type="Gene3D" id="3.40.30.10">
    <property type="entry name" value="Glutaredoxin"/>
    <property type="match status" value="1"/>
</dbReference>
<dbReference type="InterPro" id="IPR004046">
    <property type="entry name" value="GST_C"/>
</dbReference>
<dbReference type="InterPro" id="IPR004045">
    <property type="entry name" value="Glutathione_S-Trfase_N"/>
</dbReference>
<dbReference type="SUPFAM" id="SSF52833">
    <property type="entry name" value="Thioredoxin-like"/>
    <property type="match status" value="1"/>
</dbReference>
<dbReference type="CDD" id="cd03045">
    <property type="entry name" value="GST_N_Delta_Epsilon"/>
    <property type="match status" value="1"/>
</dbReference>
<dbReference type="Pfam" id="PF00043">
    <property type="entry name" value="GST_C"/>
    <property type="match status" value="1"/>
</dbReference>
<dbReference type="PROSITE" id="PS00028">
    <property type="entry name" value="ZINC_FINGER_C2H2_1"/>
    <property type="match status" value="4"/>
</dbReference>
<feature type="domain" description="C2H2-type" evidence="7">
    <location>
        <begin position="132"/>
        <end position="159"/>
    </location>
</feature>
<comment type="caution">
    <text evidence="10">The sequence shown here is derived from an EMBL/GenBank/DDBJ whole genome shotgun (WGS) entry which is preliminary data.</text>
</comment>
<feature type="domain" description="C2H2-type" evidence="7">
    <location>
        <begin position="840"/>
        <end position="867"/>
    </location>
</feature>
<feature type="domain" description="C2H2-type" evidence="7">
    <location>
        <begin position="401"/>
        <end position="429"/>
    </location>
</feature>
<keyword evidence="11" id="KW-1185">Reference proteome</keyword>
<feature type="domain" description="C2H2-type" evidence="7">
    <location>
        <begin position="779"/>
        <end position="806"/>
    </location>
</feature>
<feature type="domain" description="C2H2-type" evidence="7">
    <location>
        <begin position="749"/>
        <end position="776"/>
    </location>
</feature>
<dbReference type="InterPro" id="IPR040079">
    <property type="entry name" value="Glutathione_S-Trfase"/>
</dbReference>
<feature type="domain" description="C2H2-type" evidence="7">
    <location>
        <begin position="720"/>
        <end position="747"/>
    </location>
</feature>
<evidence type="ECO:0000256" key="3">
    <source>
        <dbReference type="ARBA" id="ARBA00022737"/>
    </source>
</evidence>
<feature type="domain" description="GST C-terminal" evidence="9">
    <location>
        <begin position="1502"/>
        <end position="1625"/>
    </location>
</feature>
<gene>
    <name evidence="10" type="ORF">GEV33_013733</name>
</gene>
<evidence type="ECO:0000259" key="8">
    <source>
        <dbReference type="PROSITE" id="PS50404"/>
    </source>
</evidence>
<evidence type="ECO:0000259" key="7">
    <source>
        <dbReference type="PROSITE" id="PS50157"/>
    </source>
</evidence>
<dbReference type="InterPro" id="IPR010987">
    <property type="entry name" value="Glutathione-S-Trfase_C-like"/>
</dbReference>
<dbReference type="FunFam" id="3.40.30.10:FF:000034">
    <property type="entry name" value="glutathione S-transferase 1"/>
    <property type="match status" value="1"/>
</dbReference>
<dbReference type="SFLD" id="SFLDG01153">
    <property type="entry name" value="Main.4:_Theta-like"/>
    <property type="match status" value="1"/>
</dbReference>
<feature type="domain" description="C2H2-type" evidence="7">
    <location>
        <begin position="933"/>
        <end position="961"/>
    </location>
</feature>
<feature type="domain" description="C2H2-type" evidence="7">
    <location>
        <begin position="869"/>
        <end position="892"/>
    </location>
</feature>
<evidence type="ECO:0000259" key="9">
    <source>
        <dbReference type="PROSITE" id="PS50405"/>
    </source>
</evidence>
<feature type="domain" description="C2H2-type" evidence="7">
    <location>
        <begin position="1153"/>
        <end position="1180"/>
    </location>
</feature>
<evidence type="ECO:0000256" key="5">
    <source>
        <dbReference type="ARBA" id="ARBA00022833"/>
    </source>
</evidence>
<keyword evidence="3" id="KW-0677">Repeat</keyword>
<dbReference type="GO" id="GO:0008270">
    <property type="term" value="F:zinc ion binding"/>
    <property type="evidence" value="ECO:0007669"/>
    <property type="project" value="UniProtKB-KW"/>
</dbReference>
<feature type="domain" description="C2H2-type" evidence="7">
    <location>
        <begin position="1315"/>
        <end position="1343"/>
    </location>
</feature>
<dbReference type="CDD" id="cd03177">
    <property type="entry name" value="GST_C_Delta_Epsilon"/>
    <property type="match status" value="1"/>
</dbReference>
<keyword evidence="2" id="KW-0479">Metal-binding</keyword>
<feature type="domain" description="C2H2-type" evidence="7">
    <location>
        <begin position="66"/>
        <end position="93"/>
    </location>
</feature>
<feature type="domain" description="C2H2-type" evidence="7">
    <location>
        <begin position="37"/>
        <end position="64"/>
    </location>
</feature>
<dbReference type="InterPro" id="IPR036236">
    <property type="entry name" value="Znf_C2H2_sf"/>
</dbReference>
<feature type="domain" description="C2H2-type" evidence="7">
    <location>
        <begin position="904"/>
        <end position="931"/>
    </location>
</feature>
<dbReference type="SUPFAM" id="SSF47616">
    <property type="entry name" value="GST C-terminal domain-like"/>
    <property type="match status" value="1"/>
</dbReference>
<dbReference type="EMBL" id="JABDTM020028364">
    <property type="protein sequence ID" value="KAH0809060.1"/>
    <property type="molecule type" value="Genomic_DNA"/>
</dbReference>
<reference evidence="10" key="2">
    <citation type="submission" date="2021-08" db="EMBL/GenBank/DDBJ databases">
        <authorList>
            <person name="Eriksson T."/>
        </authorList>
    </citation>
    <scope>NUCLEOTIDE SEQUENCE</scope>
    <source>
        <strain evidence="10">Stoneville</strain>
        <tissue evidence="10">Whole head</tissue>
    </source>
</reference>
<dbReference type="SUPFAM" id="SSF57667">
    <property type="entry name" value="beta-beta-alpha zinc fingers"/>
    <property type="match status" value="7"/>
</dbReference>
<dbReference type="Proteomes" id="UP000719412">
    <property type="component" value="Unassembled WGS sequence"/>
</dbReference>
<dbReference type="SFLD" id="SFLDS00019">
    <property type="entry name" value="Glutathione_Transferase_(cytos"/>
    <property type="match status" value="1"/>
</dbReference>
<dbReference type="PANTHER" id="PTHR24379">
    <property type="entry name" value="KRAB AND ZINC FINGER DOMAIN-CONTAINING"/>
    <property type="match status" value="1"/>
</dbReference>
<dbReference type="FunFam" id="1.20.1050.10:FF:000007">
    <property type="entry name" value="Glutathione S-transferase 1-1"/>
    <property type="match status" value="1"/>
</dbReference>
<evidence type="ECO:0000256" key="1">
    <source>
        <dbReference type="ARBA" id="ARBA00011738"/>
    </source>
</evidence>
<evidence type="ECO:0000256" key="2">
    <source>
        <dbReference type="ARBA" id="ARBA00022723"/>
    </source>
</evidence>
<dbReference type="Pfam" id="PF00096">
    <property type="entry name" value="zf-C2H2"/>
    <property type="match status" value="6"/>
</dbReference>
<dbReference type="Pfam" id="PF13417">
    <property type="entry name" value="GST_N_3"/>
    <property type="match status" value="1"/>
</dbReference>
<feature type="domain" description="C2H2-type" evidence="7">
    <location>
        <begin position="1013"/>
        <end position="1041"/>
    </location>
</feature>
<keyword evidence="5" id="KW-0862">Zinc</keyword>
<feature type="domain" description="C2H2-type" evidence="7">
    <location>
        <begin position="1286"/>
        <end position="1313"/>
    </location>
</feature>
<dbReference type="PROSITE" id="PS50404">
    <property type="entry name" value="GST_NTER"/>
    <property type="match status" value="1"/>
</dbReference>
<dbReference type="PANTHER" id="PTHR24379:SF121">
    <property type="entry name" value="C2H2-TYPE DOMAIN-CONTAINING PROTEIN"/>
    <property type="match status" value="1"/>
</dbReference>
<dbReference type="Gene3D" id="3.30.160.60">
    <property type="entry name" value="Classic Zinc Finger"/>
    <property type="match status" value="11"/>
</dbReference>
<feature type="domain" description="C2H2-type" evidence="7">
    <location>
        <begin position="984"/>
        <end position="1011"/>
    </location>
</feature>
<comment type="subunit">
    <text evidence="1">Homodimer.</text>
</comment>
<evidence type="ECO:0000256" key="6">
    <source>
        <dbReference type="PROSITE-ProRule" id="PRU00042"/>
    </source>
</evidence>
<dbReference type="InterPro" id="IPR036249">
    <property type="entry name" value="Thioredoxin-like_sf"/>
</dbReference>
<feature type="domain" description="GST N-terminal" evidence="8">
    <location>
        <begin position="1416"/>
        <end position="1495"/>
    </location>
</feature>
<evidence type="ECO:0000313" key="10">
    <source>
        <dbReference type="EMBL" id="KAH0809060.1"/>
    </source>
</evidence>
<proteinExistence type="predicted"/>
<feature type="domain" description="C2H2-type" evidence="7">
    <location>
        <begin position="286"/>
        <end position="313"/>
    </location>
</feature>
<dbReference type="Gene3D" id="1.20.1050.10">
    <property type="match status" value="1"/>
</dbReference>
<feature type="domain" description="C2H2-type" evidence="7">
    <location>
        <begin position="1078"/>
        <end position="1105"/>
    </location>
</feature>
<dbReference type="InterPro" id="IPR013087">
    <property type="entry name" value="Znf_C2H2_type"/>
</dbReference>
<reference evidence="10" key="1">
    <citation type="journal article" date="2020" name="J Insects Food Feed">
        <title>The yellow mealworm (Tenebrio molitor) genome: a resource for the emerging insects as food and feed industry.</title>
        <authorList>
            <person name="Eriksson T."/>
            <person name="Andere A."/>
            <person name="Kelstrup H."/>
            <person name="Emery V."/>
            <person name="Picard C."/>
        </authorList>
    </citation>
    <scope>NUCLEOTIDE SEQUENCE</scope>
    <source>
        <strain evidence="10">Stoneville</strain>
        <tissue evidence="10">Whole head</tissue>
    </source>
</reference>
<dbReference type="FunFam" id="3.30.160.60:FF:000110">
    <property type="entry name" value="Zinc finger protein-like"/>
    <property type="match status" value="1"/>
</dbReference>
<dbReference type="SMART" id="SM00355">
    <property type="entry name" value="ZnF_C2H2"/>
    <property type="match status" value="26"/>
</dbReference>
<name>A0A8J6L6A7_TENMO</name>
<keyword evidence="4 6" id="KW-0863">Zinc-finger</keyword>
<dbReference type="SFLD" id="SFLDG00358">
    <property type="entry name" value="Main_(cytGST)"/>
    <property type="match status" value="1"/>
</dbReference>